<reference evidence="3" key="1">
    <citation type="submission" date="2021-10" db="EMBL/GenBank/DDBJ databases">
        <title>Streptomyces nigrumlapis sp.nov.,an antimicrobial producing actinobacterium isolated from Black Gobi rocks.</title>
        <authorList>
            <person name="Wen Y."/>
            <person name="Zhang W."/>
            <person name="Liu X.G."/>
        </authorList>
    </citation>
    <scope>NUCLEOTIDE SEQUENCE</scope>
    <source>
        <strain evidence="3">ST13-2-2</strain>
    </source>
</reference>
<feature type="domain" description="Beta-ketoacyl synthase-like N-terminal" evidence="2">
    <location>
        <begin position="27"/>
        <end position="77"/>
    </location>
</feature>
<dbReference type="SUPFAM" id="SSF53901">
    <property type="entry name" value="Thiolase-like"/>
    <property type="match status" value="1"/>
</dbReference>
<keyword evidence="4" id="KW-1185">Reference proteome</keyword>
<evidence type="ECO:0000313" key="4">
    <source>
        <dbReference type="Proteomes" id="UP000830115"/>
    </source>
</evidence>
<protein>
    <recommendedName>
        <fullName evidence="2">Beta-ketoacyl synthase-like N-terminal domain-containing protein</fullName>
    </recommendedName>
</protein>
<dbReference type="Pfam" id="PF00109">
    <property type="entry name" value="ketoacyl-synt"/>
    <property type="match status" value="1"/>
</dbReference>
<feature type="compositionally biased region" description="Basic and acidic residues" evidence="1">
    <location>
        <begin position="59"/>
        <end position="72"/>
    </location>
</feature>
<evidence type="ECO:0000256" key="1">
    <source>
        <dbReference type="SAM" id="MobiDB-lite"/>
    </source>
</evidence>
<evidence type="ECO:0000259" key="2">
    <source>
        <dbReference type="Pfam" id="PF00109"/>
    </source>
</evidence>
<accession>A0ABY4M335</accession>
<dbReference type="InterPro" id="IPR016039">
    <property type="entry name" value="Thiolase-like"/>
</dbReference>
<dbReference type="EMBL" id="CP086322">
    <property type="protein sequence ID" value="UQA91867.1"/>
    <property type="molecule type" value="Genomic_DNA"/>
</dbReference>
<feature type="region of interest" description="Disordered" evidence="1">
    <location>
        <begin position="58"/>
        <end position="78"/>
    </location>
</feature>
<proteinExistence type="predicted"/>
<name>A0ABY4M335_9ACTN</name>
<dbReference type="Gene3D" id="3.40.47.10">
    <property type="match status" value="1"/>
</dbReference>
<gene>
    <name evidence="3" type="ORF">K9S39_08375</name>
</gene>
<dbReference type="InterPro" id="IPR014030">
    <property type="entry name" value="Ketoacyl_synth_N"/>
</dbReference>
<organism evidence="3 4">
    <name type="scientific">Streptomyces halobius</name>
    <dbReference type="NCBI Taxonomy" id="2879846"/>
    <lineage>
        <taxon>Bacteria</taxon>
        <taxon>Bacillati</taxon>
        <taxon>Actinomycetota</taxon>
        <taxon>Actinomycetes</taxon>
        <taxon>Kitasatosporales</taxon>
        <taxon>Streptomycetaceae</taxon>
        <taxon>Streptomyces</taxon>
    </lineage>
</organism>
<evidence type="ECO:0000313" key="3">
    <source>
        <dbReference type="EMBL" id="UQA91867.1"/>
    </source>
</evidence>
<sequence length="78" mass="9007">MRAGADRCRRPPPCPRSDRDRGPCRNVPQGAGHKEFWDNIVMGRDCSQEVPEAWWSTNDHYDPDPFAEERTYCRRGGS</sequence>
<dbReference type="Proteomes" id="UP000830115">
    <property type="component" value="Chromosome"/>
</dbReference>
<feature type="region of interest" description="Disordered" evidence="1">
    <location>
        <begin position="1"/>
        <end position="33"/>
    </location>
</feature>